<reference evidence="1 2" key="1">
    <citation type="submission" date="2024-04" db="EMBL/GenBank/DDBJ databases">
        <title>Defined microbial consortia suppress multidrug-resistant proinflammatory Enterobacteriaceae via ecological control.</title>
        <authorList>
            <person name="Furuichi M."/>
            <person name="Kawaguchi T."/>
            <person name="Pust M."/>
            <person name="Yasuma K."/>
            <person name="Plichta D."/>
            <person name="Hasegawa N."/>
            <person name="Ohya T."/>
            <person name="Bhattarai S."/>
            <person name="Sasajima S."/>
            <person name="Aoto Y."/>
            <person name="Tuganbaev T."/>
            <person name="Yaginuma M."/>
            <person name="Ueda M."/>
            <person name="Okahashi N."/>
            <person name="Amafuji K."/>
            <person name="Kiridooshi Y."/>
            <person name="Sugita K."/>
            <person name="Strazar M."/>
            <person name="Skelly A."/>
            <person name="Suda W."/>
            <person name="Hattori M."/>
            <person name="Nakamoto N."/>
            <person name="Caballero S."/>
            <person name="Norman J."/>
            <person name="Olle B."/>
            <person name="Tanoue T."/>
            <person name="Arita M."/>
            <person name="Bucci V."/>
            <person name="Atarashi K."/>
            <person name="Xavier R."/>
            <person name="Honda K."/>
        </authorList>
    </citation>
    <scope>NUCLEOTIDE SEQUENCE [LARGE SCALE GENOMIC DNA]</scope>
    <source>
        <strain evidence="2">k04-0078-D8-1</strain>
    </source>
</reference>
<dbReference type="EMBL" id="BAABYW010000001">
    <property type="protein sequence ID" value="GAA6408927.1"/>
    <property type="molecule type" value="Genomic_DNA"/>
</dbReference>
<organism evidence="1 2">
    <name type="scientific">Blautia hominis</name>
    <dbReference type="NCBI Taxonomy" id="2025493"/>
    <lineage>
        <taxon>Bacteria</taxon>
        <taxon>Bacillati</taxon>
        <taxon>Bacillota</taxon>
        <taxon>Clostridia</taxon>
        <taxon>Lachnospirales</taxon>
        <taxon>Lachnospiraceae</taxon>
        <taxon>Blautia</taxon>
    </lineage>
</organism>
<evidence type="ECO:0000313" key="2">
    <source>
        <dbReference type="Proteomes" id="UP001600943"/>
    </source>
</evidence>
<proteinExistence type="predicted"/>
<gene>
    <name evidence="1" type="ORF">K040078D81_30440</name>
</gene>
<accession>A0ABQ0BBU4</accession>
<evidence type="ECO:0000313" key="1">
    <source>
        <dbReference type="EMBL" id="GAA6408927.1"/>
    </source>
</evidence>
<keyword evidence="2" id="KW-1185">Reference proteome</keyword>
<name>A0ABQ0BBU4_9FIRM</name>
<dbReference type="Proteomes" id="UP001600943">
    <property type="component" value="Unassembled WGS sequence"/>
</dbReference>
<comment type="caution">
    <text evidence="1">The sequence shown here is derived from an EMBL/GenBank/DDBJ whole genome shotgun (WGS) entry which is preliminary data.</text>
</comment>
<sequence length="83" mass="8912">MEDGSGGLGEGRWDTGWLLAPLPSANLAFALSSSGEPSSLSAHSQWIFGSLRLTLAILYPICPPPGRRSRPPRAFPHHTDPFT</sequence>
<protein>
    <submittedName>
        <fullName evidence="1">Uncharacterized protein</fullName>
    </submittedName>
</protein>